<protein>
    <submittedName>
        <fullName evidence="1">Uncharacterized protein</fullName>
    </submittedName>
</protein>
<feature type="non-terminal residue" evidence="1">
    <location>
        <position position="1"/>
    </location>
</feature>
<evidence type="ECO:0000313" key="1">
    <source>
        <dbReference type="EMBL" id="JAC61205.1"/>
    </source>
</evidence>
<accession>A0A061QS01</accession>
<sequence>PKISDDLALYTLVTVRPIRKEVEPVKIPSARQYAHFKTVRKRGTFKPI</sequence>
<reference evidence="1" key="1">
    <citation type="submission" date="2014-05" db="EMBL/GenBank/DDBJ databases">
        <title>The transcriptome of the halophilic microalga Tetraselmis sp. GSL018 isolated from the Great Salt Lake, Utah.</title>
        <authorList>
            <person name="Jinkerson R.E."/>
            <person name="D'Adamo S."/>
            <person name="Posewitz M.C."/>
        </authorList>
    </citation>
    <scope>NUCLEOTIDE SEQUENCE</scope>
    <source>
        <strain evidence="1">GSL018</strain>
    </source>
</reference>
<organism evidence="1">
    <name type="scientific">Tetraselmis sp. GSL018</name>
    <dbReference type="NCBI Taxonomy" id="582737"/>
    <lineage>
        <taxon>Eukaryota</taxon>
        <taxon>Viridiplantae</taxon>
        <taxon>Chlorophyta</taxon>
        <taxon>core chlorophytes</taxon>
        <taxon>Chlorodendrophyceae</taxon>
        <taxon>Chlorodendrales</taxon>
        <taxon>Chlorodendraceae</taxon>
        <taxon>Tetraselmis</taxon>
    </lineage>
</organism>
<gene>
    <name evidence="1" type="ORF">TSPGSL018_26870</name>
</gene>
<proteinExistence type="predicted"/>
<dbReference type="EMBL" id="GBEZ01025941">
    <property type="protein sequence ID" value="JAC61205.1"/>
    <property type="molecule type" value="Transcribed_RNA"/>
</dbReference>
<name>A0A061QS01_9CHLO</name>
<dbReference type="AlphaFoldDB" id="A0A061QS01"/>